<accession>A0ABQ8TV27</accession>
<dbReference type="InterPro" id="IPR050473">
    <property type="entry name" value="A2M/Complement_sys"/>
</dbReference>
<dbReference type="Proteomes" id="UP001148838">
    <property type="component" value="Unassembled WGS sequence"/>
</dbReference>
<feature type="non-terminal residue" evidence="1">
    <location>
        <position position="1"/>
    </location>
</feature>
<dbReference type="Gene3D" id="2.60.120.1540">
    <property type="match status" value="1"/>
</dbReference>
<comment type="caution">
    <text evidence="1">The sequence shown here is derived from an EMBL/GenBank/DDBJ whole genome shotgun (WGS) entry which is preliminary data.</text>
</comment>
<evidence type="ECO:0000313" key="2">
    <source>
        <dbReference type="Proteomes" id="UP001148838"/>
    </source>
</evidence>
<feature type="non-terminal residue" evidence="1">
    <location>
        <position position="193"/>
    </location>
</feature>
<dbReference type="PANTHER" id="PTHR11412">
    <property type="entry name" value="MACROGLOBULIN / COMPLEMENT"/>
    <property type="match status" value="1"/>
</dbReference>
<evidence type="ECO:0000313" key="1">
    <source>
        <dbReference type="EMBL" id="KAJ4450538.1"/>
    </source>
</evidence>
<dbReference type="EMBL" id="JAJSOF020000003">
    <property type="protein sequence ID" value="KAJ4450538.1"/>
    <property type="molecule type" value="Genomic_DNA"/>
</dbReference>
<reference evidence="1 2" key="1">
    <citation type="journal article" date="2022" name="Allergy">
        <title>Genome assembly and annotation of Periplaneta americana reveal a comprehensive cockroach allergen profile.</title>
        <authorList>
            <person name="Wang L."/>
            <person name="Xiong Q."/>
            <person name="Saelim N."/>
            <person name="Wang L."/>
            <person name="Nong W."/>
            <person name="Wan A.T."/>
            <person name="Shi M."/>
            <person name="Liu X."/>
            <person name="Cao Q."/>
            <person name="Hui J.H.L."/>
            <person name="Sookrung N."/>
            <person name="Leung T.F."/>
            <person name="Tungtrongchitr A."/>
            <person name="Tsui S.K.W."/>
        </authorList>
    </citation>
    <scope>NUCLEOTIDE SEQUENCE [LARGE SCALE GENOMIC DNA]</scope>
    <source>
        <strain evidence="1">PWHHKU_190912</strain>
    </source>
</reference>
<protein>
    <submittedName>
        <fullName evidence="1">Uncharacterized protein</fullName>
    </submittedName>
</protein>
<organism evidence="1 2">
    <name type="scientific">Periplaneta americana</name>
    <name type="common">American cockroach</name>
    <name type="synonym">Blatta americana</name>
    <dbReference type="NCBI Taxonomy" id="6978"/>
    <lineage>
        <taxon>Eukaryota</taxon>
        <taxon>Metazoa</taxon>
        <taxon>Ecdysozoa</taxon>
        <taxon>Arthropoda</taxon>
        <taxon>Hexapoda</taxon>
        <taxon>Insecta</taxon>
        <taxon>Pterygota</taxon>
        <taxon>Neoptera</taxon>
        <taxon>Polyneoptera</taxon>
        <taxon>Dictyoptera</taxon>
        <taxon>Blattodea</taxon>
        <taxon>Blattoidea</taxon>
        <taxon>Blattidae</taxon>
        <taxon>Blattinae</taxon>
        <taxon>Periplaneta</taxon>
    </lineage>
</organism>
<sequence length="193" mass="21666">DTAVAMKALIEYTVKQRLRDVSSLSVTVEATSLQGHVRNLYVNEKNLAQLQKIEIPEAWGTVKVQAKGAGYAILQMSVQYNVDIVKFQTEPPVRAFSLRTRGDFHGRNQSHITYHCCQSLTSHINAVKGNVFFSLYTHADFYGWNQSHITYHCCQSLTSHITAVKGNVFFSHYTHMLTSMVGTSLTSHITAVK</sequence>
<dbReference type="PANTHER" id="PTHR11412:SF172">
    <property type="entry name" value="LD23292P"/>
    <property type="match status" value="1"/>
</dbReference>
<proteinExistence type="predicted"/>
<gene>
    <name evidence="1" type="ORF">ANN_01965</name>
</gene>
<name>A0ABQ8TV27_PERAM</name>
<keyword evidence="2" id="KW-1185">Reference proteome</keyword>